<keyword evidence="3" id="KW-0547">Nucleotide-binding</keyword>
<dbReference type="Gene3D" id="3.40.50.300">
    <property type="entry name" value="P-loop containing nucleotide triphosphate hydrolases"/>
    <property type="match status" value="1"/>
</dbReference>
<dbReference type="GO" id="GO:0015658">
    <property type="term" value="F:branched-chain amino acid transmembrane transporter activity"/>
    <property type="evidence" value="ECO:0007669"/>
    <property type="project" value="TreeGrafter"/>
</dbReference>
<evidence type="ECO:0000256" key="3">
    <source>
        <dbReference type="ARBA" id="ARBA00022741"/>
    </source>
</evidence>
<dbReference type="OrthoDB" id="9776369at2"/>
<accession>A0A1M6N2A2</accession>
<dbReference type="InterPro" id="IPR017871">
    <property type="entry name" value="ABC_transporter-like_CS"/>
</dbReference>
<sequence>MLKVSNMDAYYGQSKVLEDISIEIKDGEFVTIIGANGAGKSTIMKCLMGIHNPSRGSIIYKGEDIAGMNAWERAEHGIGYIPEGRRVFSKMTVEENLLVGAYTVKDKIKIKRNLERCYEIFPRLKERRNQKSKTMSGGEQQMLAISRALMIEPELLLIDEISMGLMPLLVTHSINLIKKLHKEGMTVLLVEQNAKKALEASDRGYVLETGRITMEDSSSLLKENEAVIKAYLGA</sequence>
<evidence type="ECO:0000256" key="1">
    <source>
        <dbReference type="ARBA" id="ARBA00005417"/>
    </source>
</evidence>
<organism evidence="7 8">
    <name type="scientific">Dethiosulfatibacter aminovorans DSM 17477</name>
    <dbReference type="NCBI Taxonomy" id="1121476"/>
    <lineage>
        <taxon>Bacteria</taxon>
        <taxon>Bacillati</taxon>
        <taxon>Bacillota</taxon>
        <taxon>Tissierellia</taxon>
        <taxon>Dethiosulfatibacter</taxon>
    </lineage>
</organism>
<keyword evidence="5" id="KW-0029">Amino-acid transport</keyword>
<feature type="domain" description="ABC transporter" evidence="6">
    <location>
        <begin position="2"/>
        <end position="234"/>
    </location>
</feature>
<keyword evidence="2" id="KW-0813">Transport</keyword>
<dbReference type="Proteomes" id="UP000184052">
    <property type="component" value="Unassembled WGS sequence"/>
</dbReference>
<dbReference type="SUPFAM" id="SSF52540">
    <property type="entry name" value="P-loop containing nucleoside triphosphate hydrolases"/>
    <property type="match status" value="1"/>
</dbReference>
<reference evidence="7 8" key="1">
    <citation type="submission" date="2016-11" db="EMBL/GenBank/DDBJ databases">
        <authorList>
            <person name="Jaros S."/>
            <person name="Januszkiewicz K."/>
            <person name="Wedrychowicz H."/>
        </authorList>
    </citation>
    <scope>NUCLEOTIDE SEQUENCE [LARGE SCALE GENOMIC DNA]</scope>
    <source>
        <strain evidence="7 8">DSM 17477</strain>
    </source>
</reference>
<dbReference type="AlphaFoldDB" id="A0A1M6N2A2"/>
<dbReference type="GO" id="GO:0015807">
    <property type="term" value="P:L-amino acid transport"/>
    <property type="evidence" value="ECO:0007669"/>
    <property type="project" value="TreeGrafter"/>
</dbReference>
<dbReference type="STRING" id="1121476.SAMN02745751_03664"/>
<dbReference type="GO" id="GO:0005524">
    <property type="term" value="F:ATP binding"/>
    <property type="evidence" value="ECO:0007669"/>
    <property type="project" value="UniProtKB-KW"/>
</dbReference>
<dbReference type="PANTHER" id="PTHR43820:SF4">
    <property type="entry name" value="HIGH-AFFINITY BRANCHED-CHAIN AMINO ACID TRANSPORT ATP-BINDING PROTEIN LIVF"/>
    <property type="match status" value="1"/>
</dbReference>
<dbReference type="RefSeq" id="WP_073051124.1">
    <property type="nucleotide sequence ID" value="NZ_FQZL01000057.1"/>
</dbReference>
<evidence type="ECO:0000256" key="4">
    <source>
        <dbReference type="ARBA" id="ARBA00022840"/>
    </source>
</evidence>
<evidence type="ECO:0000313" key="8">
    <source>
        <dbReference type="Proteomes" id="UP000184052"/>
    </source>
</evidence>
<dbReference type="CDD" id="cd03224">
    <property type="entry name" value="ABC_TM1139_LivF_branched"/>
    <property type="match status" value="1"/>
</dbReference>
<dbReference type="Pfam" id="PF00005">
    <property type="entry name" value="ABC_tran"/>
    <property type="match status" value="1"/>
</dbReference>
<dbReference type="PROSITE" id="PS50893">
    <property type="entry name" value="ABC_TRANSPORTER_2"/>
    <property type="match status" value="1"/>
</dbReference>
<evidence type="ECO:0000259" key="6">
    <source>
        <dbReference type="PROSITE" id="PS50893"/>
    </source>
</evidence>
<comment type="similarity">
    <text evidence="1">Belongs to the ABC transporter superfamily.</text>
</comment>
<name>A0A1M6N2A2_9FIRM</name>
<protein>
    <submittedName>
        <fullName evidence="7">Branched-chain amino acid transport system ATP-binding protein</fullName>
    </submittedName>
</protein>
<dbReference type="PANTHER" id="PTHR43820">
    <property type="entry name" value="HIGH-AFFINITY BRANCHED-CHAIN AMINO ACID TRANSPORT ATP-BINDING PROTEIN LIVF"/>
    <property type="match status" value="1"/>
</dbReference>
<dbReference type="InterPro" id="IPR003439">
    <property type="entry name" value="ABC_transporter-like_ATP-bd"/>
</dbReference>
<keyword evidence="4 7" id="KW-0067">ATP-binding</keyword>
<dbReference type="InterPro" id="IPR027417">
    <property type="entry name" value="P-loop_NTPase"/>
</dbReference>
<dbReference type="SMART" id="SM00382">
    <property type="entry name" value="AAA"/>
    <property type="match status" value="1"/>
</dbReference>
<gene>
    <name evidence="7" type="ORF">SAMN02745751_03664</name>
</gene>
<proteinExistence type="inferred from homology"/>
<evidence type="ECO:0000313" key="7">
    <source>
        <dbReference type="EMBL" id="SHJ89859.1"/>
    </source>
</evidence>
<dbReference type="EMBL" id="FQZL01000057">
    <property type="protein sequence ID" value="SHJ89859.1"/>
    <property type="molecule type" value="Genomic_DNA"/>
</dbReference>
<keyword evidence="8" id="KW-1185">Reference proteome</keyword>
<dbReference type="PROSITE" id="PS00211">
    <property type="entry name" value="ABC_TRANSPORTER_1"/>
    <property type="match status" value="1"/>
</dbReference>
<dbReference type="InterPro" id="IPR003593">
    <property type="entry name" value="AAA+_ATPase"/>
</dbReference>
<dbReference type="InterPro" id="IPR052156">
    <property type="entry name" value="BCAA_Transport_ATP-bd_LivF"/>
</dbReference>
<evidence type="ECO:0000256" key="5">
    <source>
        <dbReference type="ARBA" id="ARBA00022970"/>
    </source>
</evidence>
<evidence type="ECO:0000256" key="2">
    <source>
        <dbReference type="ARBA" id="ARBA00022448"/>
    </source>
</evidence>
<dbReference type="GO" id="GO:0016887">
    <property type="term" value="F:ATP hydrolysis activity"/>
    <property type="evidence" value="ECO:0007669"/>
    <property type="project" value="InterPro"/>
</dbReference>